<dbReference type="Proteomes" id="UP000287651">
    <property type="component" value="Unassembled WGS sequence"/>
</dbReference>
<protein>
    <submittedName>
        <fullName evidence="1">Uncharacterized protein</fullName>
    </submittedName>
</protein>
<evidence type="ECO:0000313" key="1">
    <source>
        <dbReference type="EMBL" id="RRT67483.1"/>
    </source>
</evidence>
<gene>
    <name evidence="1" type="ORF">B296_00039252</name>
</gene>
<comment type="caution">
    <text evidence="1">The sequence shown here is derived from an EMBL/GenBank/DDBJ whole genome shotgun (WGS) entry which is preliminary data.</text>
</comment>
<sequence>MLDEHFNETISDEMSEATLCCDSATSNEFNQRNKSRWRLAYHKLIGSISPEIGKLNYLKLLSVSSKESP</sequence>
<proteinExistence type="predicted"/>
<dbReference type="AlphaFoldDB" id="A0A426ZTX4"/>
<name>A0A426ZTX4_ENSVE</name>
<organism evidence="1 2">
    <name type="scientific">Ensete ventricosum</name>
    <name type="common">Abyssinian banana</name>
    <name type="synonym">Musa ensete</name>
    <dbReference type="NCBI Taxonomy" id="4639"/>
    <lineage>
        <taxon>Eukaryota</taxon>
        <taxon>Viridiplantae</taxon>
        <taxon>Streptophyta</taxon>
        <taxon>Embryophyta</taxon>
        <taxon>Tracheophyta</taxon>
        <taxon>Spermatophyta</taxon>
        <taxon>Magnoliopsida</taxon>
        <taxon>Liliopsida</taxon>
        <taxon>Zingiberales</taxon>
        <taxon>Musaceae</taxon>
        <taxon>Ensete</taxon>
    </lineage>
</organism>
<dbReference type="EMBL" id="AMZH03005032">
    <property type="protein sequence ID" value="RRT67483.1"/>
    <property type="molecule type" value="Genomic_DNA"/>
</dbReference>
<accession>A0A426ZTX4</accession>
<evidence type="ECO:0000313" key="2">
    <source>
        <dbReference type="Proteomes" id="UP000287651"/>
    </source>
</evidence>
<reference evidence="1 2" key="1">
    <citation type="journal article" date="2014" name="Agronomy (Basel)">
        <title>A Draft Genome Sequence for Ensete ventricosum, the Drought-Tolerant Tree Against Hunger.</title>
        <authorList>
            <person name="Harrison J."/>
            <person name="Moore K.A."/>
            <person name="Paszkiewicz K."/>
            <person name="Jones T."/>
            <person name="Grant M."/>
            <person name="Ambacheew D."/>
            <person name="Muzemil S."/>
            <person name="Studholme D.J."/>
        </authorList>
    </citation>
    <scope>NUCLEOTIDE SEQUENCE [LARGE SCALE GENOMIC DNA]</scope>
</reference>